<gene>
    <name evidence="2" type="ORF">PPNO1_LOCUS818</name>
</gene>
<feature type="region of interest" description="Disordered" evidence="1">
    <location>
        <begin position="254"/>
        <end position="283"/>
    </location>
</feature>
<sequence length="283" mass="29538">MIRARPKICETLKKAATIAQWAQLNVGVVKCMSYVVSNHSQDFIPGNGGRAAREGADSFNAADGKRGAGSSGRGRCAGPSRGGVDVKARTKQVLEMVSVVRVFDVKGVWEVLDDLECEADGSSPGSPSSETSGAEIRQVVGAVPKVVRDEIPDSDEEASPSASPPNLATPPPPPPPPIEGVPATAGPRKEDRSGLSRPDIVLITHFSTLLTTLFTHAEKNQAHTALQLLSSRLRFLAHCGPSSPLILITNSLATPGSASRADPVSARGPGVTPVDGPDLEIHL</sequence>
<name>A0A9P1GUW3_9PEZI</name>
<comment type="caution">
    <text evidence="2">The sequence shown here is derived from an EMBL/GenBank/DDBJ whole genome shotgun (WGS) entry which is preliminary data.</text>
</comment>
<evidence type="ECO:0000256" key="1">
    <source>
        <dbReference type="SAM" id="MobiDB-lite"/>
    </source>
</evidence>
<reference evidence="2" key="1">
    <citation type="submission" date="2022-11" db="EMBL/GenBank/DDBJ databases">
        <authorList>
            <person name="Scott C."/>
            <person name="Bruce N."/>
        </authorList>
    </citation>
    <scope>NUCLEOTIDE SEQUENCE</scope>
</reference>
<feature type="region of interest" description="Disordered" evidence="1">
    <location>
        <begin position="118"/>
        <end position="196"/>
    </location>
</feature>
<dbReference type="Proteomes" id="UP000838763">
    <property type="component" value="Unassembled WGS sequence"/>
</dbReference>
<feature type="region of interest" description="Disordered" evidence="1">
    <location>
        <begin position="59"/>
        <end position="85"/>
    </location>
</feature>
<proteinExistence type="predicted"/>
<dbReference type="OrthoDB" id="336321at2759"/>
<dbReference type="EMBL" id="CALLCH030000001">
    <property type="protein sequence ID" value="CAI4211021.1"/>
    <property type="molecule type" value="Genomic_DNA"/>
</dbReference>
<keyword evidence="3" id="KW-1185">Reference proteome</keyword>
<accession>A0A9P1GUW3</accession>
<feature type="compositionally biased region" description="Low complexity" evidence="1">
    <location>
        <begin position="73"/>
        <end position="83"/>
    </location>
</feature>
<protein>
    <submittedName>
        <fullName evidence="2">Uncharacterized protein</fullName>
    </submittedName>
</protein>
<feature type="compositionally biased region" description="Pro residues" evidence="1">
    <location>
        <begin position="167"/>
        <end position="179"/>
    </location>
</feature>
<organism evidence="2 3">
    <name type="scientific">Parascedosporium putredinis</name>
    <dbReference type="NCBI Taxonomy" id="1442378"/>
    <lineage>
        <taxon>Eukaryota</taxon>
        <taxon>Fungi</taxon>
        <taxon>Dikarya</taxon>
        <taxon>Ascomycota</taxon>
        <taxon>Pezizomycotina</taxon>
        <taxon>Sordariomycetes</taxon>
        <taxon>Hypocreomycetidae</taxon>
        <taxon>Microascales</taxon>
        <taxon>Microascaceae</taxon>
        <taxon>Parascedosporium</taxon>
    </lineage>
</organism>
<evidence type="ECO:0000313" key="3">
    <source>
        <dbReference type="Proteomes" id="UP000838763"/>
    </source>
</evidence>
<dbReference type="AlphaFoldDB" id="A0A9P1GUW3"/>
<evidence type="ECO:0000313" key="2">
    <source>
        <dbReference type="EMBL" id="CAI4211021.1"/>
    </source>
</evidence>